<dbReference type="PATRIC" id="fig|1235802.3.peg.5134"/>
<dbReference type="HOGENOM" id="CLU_1989302_0_0_9"/>
<proteinExistence type="predicted"/>
<feature type="region of interest" description="Disordered" evidence="2">
    <location>
        <begin position="84"/>
        <end position="125"/>
    </location>
</feature>
<sequence length="125" mass="14254">MEEKEILEDDIEKECSEPEGIAMELLHDLKEHNQRMDEHNERLVSALKISVISFGATVILVVGMFFFGILLFLNQYEFENYSQDGGGYNNINTGEQGDLYNGTEISEDEKEERQSKGNDSQEAVQ</sequence>
<comment type="caution">
    <text evidence="4">The sequence shown here is derived from an EMBL/GenBank/DDBJ whole genome shotgun (WGS) entry which is preliminary data.</text>
</comment>
<accession>N1ZUQ6</accession>
<dbReference type="EMBL" id="AQFT01000140">
    <property type="protein sequence ID" value="EMZ20757.1"/>
    <property type="molecule type" value="Genomic_DNA"/>
</dbReference>
<keyword evidence="3" id="KW-0472">Membrane</keyword>
<evidence type="ECO:0000256" key="1">
    <source>
        <dbReference type="SAM" id="Coils"/>
    </source>
</evidence>
<evidence type="ECO:0000256" key="2">
    <source>
        <dbReference type="SAM" id="MobiDB-lite"/>
    </source>
</evidence>
<keyword evidence="1" id="KW-0175">Coiled coil</keyword>
<dbReference type="STRING" id="1235802.C823_04875"/>
<evidence type="ECO:0000313" key="5">
    <source>
        <dbReference type="Proteomes" id="UP000012589"/>
    </source>
</evidence>
<name>N1ZUQ6_9FIRM</name>
<protein>
    <submittedName>
        <fullName evidence="4">Uncharacterized protein</fullName>
    </submittedName>
</protein>
<organism evidence="4 5">
    <name type="scientific">Eubacterium plexicaudatum ASF492</name>
    <dbReference type="NCBI Taxonomy" id="1235802"/>
    <lineage>
        <taxon>Bacteria</taxon>
        <taxon>Bacillati</taxon>
        <taxon>Bacillota</taxon>
        <taxon>Clostridia</taxon>
        <taxon>Eubacteriales</taxon>
        <taxon>Eubacteriaceae</taxon>
        <taxon>Eubacterium</taxon>
    </lineage>
</organism>
<evidence type="ECO:0000256" key="3">
    <source>
        <dbReference type="SAM" id="Phobius"/>
    </source>
</evidence>
<feature type="coiled-coil region" evidence="1">
    <location>
        <begin position="22"/>
        <end position="49"/>
    </location>
</feature>
<keyword evidence="3" id="KW-0812">Transmembrane</keyword>
<dbReference type="AlphaFoldDB" id="N1ZUQ6"/>
<dbReference type="Proteomes" id="UP000012589">
    <property type="component" value="Unassembled WGS sequence"/>
</dbReference>
<keyword evidence="5" id="KW-1185">Reference proteome</keyword>
<feature type="transmembrane region" description="Helical" evidence="3">
    <location>
        <begin position="49"/>
        <end position="73"/>
    </location>
</feature>
<dbReference type="OrthoDB" id="10012829at2"/>
<evidence type="ECO:0000313" key="4">
    <source>
        <dbReference type="EMBL" id="EMZ20757.1"/>
    </source>
</evidence>
<keyword evidence="3" id="KW-1133">Transmembrane helix</keyword>
<reference evidence="4 5" key="1">
    <citation type="journal article" date="2014" name="Genome Announc.">
        <title>Draft genome sequences of the altered schaedler flora, a defined bacterial community from gnotobiotic mice.</title>
        <authorList>
            <person name="Wannemuehler M.J."/>
            <person name="Overstreet A.M."/>
            <person name="Ward D.V."/>
            <person name="Phillips G.J."/>
        </authorList>
    </citation>
    <scope>NUCLEOTIDE SEQUENCE [LARGE SCALE GENOMIC DNA]</scope>
    <source>
        <strain evidence="4 5">ASF492</strain>
    </source>
</reference>
<gene>
    <name evidence="4" type="ORF">C823_04875</name>
</gene>